<dbReference type="RefSeq" id="WP_073012671.1">
    <property type="nucleotide sequence ID" value="NZ_FQZO01000014.1"/>
</dbReference>
<feature type="domain" description="Glycoside hydrolase family 38 central" evidence="5">
    <location>
        <begin position="514"/>
        <end position="591"/>
    </location>
</feature>
<dbReference type="FunFam" id="3.20.110.10:FF:000002">
    <property type="entry name" value="alpha-mannosidase 2C1 isoform X1"/>
    <property type="match status" value="1"/>
</dbReference>
<evidence type="ECO:0000256" key="4">
    <source>
        <dbReference type="ARBA" id="ARBA00023295"/>
    </source>
</evidence>
<keyword evidence="7" id="KW-1185">Reference proteome</keyword>
<keyword evidence="2" id="KW-0479">Metal-binding</keyword>
<dbReference type="InterPro" id="IPR041147">
    <property type="entry name" value="GH38_C"/>
</dbReference>
<dbReference type="Proteomes" id="UP000184080">
    <property type="component" value="Unassembled WGS sequence"/>
</dbReference>
<dbReference type="FunFam" id="1.20.1270.50:FF:000004">
    <property type="entry name" value="alpha-mannosidase 2C1 isoform X1"/>
    <property type="match status" value="1"/>
</dbReference>
<comment type="similarity">
    <text evidence="1">Belongs to the glycosyl hydrolase 38 family.</text>
</comment>
<dbReference type="SUPFAM" id="SSF74650">
    <property type="entry name" value="Galactose mutarotase-like"/>
    <property type="match status" value="1"/>
</dbReference>
<dbReference type="Gene3D" id="2.60.40.2220">
    <property type="match status" value="1"/>
</dbReference>
<evidence type="ECO:0000259" key="5">
    <source>
        <dbReference type="SMART" id="SM00872"/>
    </source>
</evidence>
<dbReference type="GO" id="GO:0004559">
    <property type="term" value="F:alpha-mannosidase activity"/>
    <property type="evidence" value="ECO:0007669"/>
    <property type="project" value="InterPro"/>
</dbReference>
<name>A0A1M6P6Z8_9CLOT</name>
<dbReference type="CDD" id="cd10789">
    <property type="entry name" value="GH38N_AMII_ER_cytosolic"/>
    <property type="match status" value="1"/>
</dbReference>
<dbReference type="InterPro" id="IPR011330">
    <property type="entry name" value="Glyco_hydro/deAcase_b/a-brl"/>
</dbReference>
<dbReference type="OrthoDB" id="9772207at2"/>
<dbReference type="GO" id="GO:0009313">
    <property type="term" value="P:oligosaccharide catabolic process"/>
    <property type="evidence" value="ECO:0007669"/>
    <property type="project" value="TreeGrafter"/>
</dbReference>
<keyword evidence="3" id="KW-0378">Hydrolase</keyword>
<sequence length="1043" mass="120784">MFYALERVQKICYELKNYVYTNKLQIQDYKVMEGNFLGMEGINNAEGEWKDFHVGDLWGGRDYHCWFRTEVTVPEEFAGKVAALSFKTFDEGWDAINPQFILYIDGEHIQGIDINHREVIISDSAEPGKTYTIDLHAYSGLVADRKSTLYGDLVTIDKAVRELYFNLQVPVWVCEKLDKEDKKRIDMLAVLNEAINILDLRKPFSKEFNETVNKANEYLRTEFYEKLCGHDEIIATCVGHTHIDVAWHWTVAQTREKVARSFSTVLKLMEEYPEYVFMSSQPQLYKFLKEDHPHVYEKIKEKVKEGVWEPEGAMWLEADCNVTSGESLVRQILFGKRFFKDEFGVESEILWLPDVFGYSAALPQILKKSDVNYFMTTKIAWNQFNKMPYDTFMWKGIDGTDILTHFITTKDPYQPKDSHFTTYNGQIHPGAIIGAWDRYQQKEINNDVLVSYGFGDGGGGATYEMLEVARRLNKGIPGCPKVEMGTSKDYFKRLEEKVKDHKRLPSWVGELYLEYHRGTYTSMARNKRDNRLSENIYTSAEKISSLAMLLGKNYPQERLNKGWETILLNQFHDILPGSSIKEVYDVTKEEYKEIIKNGKNVLSDAVEAVGLNISLDNKSLVVFNTLSFERKDIVEFEIPEGISNPMLIDTDNNEIVCQKVEGNKAIFFAEGIPAMGYKAYTIVEASNKENTSSIKLSPEAAENKFFKLNLDEKGQIKSFFDKENNREVLKKGEVANALQAFEDKPMNYDNWDIDIFYQEKMWAVDDVQSIEVVERGPVRSALKIERKFSDSIIVQHMYVYNDIARIDFKTYVDWKEHQVLLKTAFPIEINTNKATYEIQYGNVERPTHHNTSWDVARFEVAGQKWADLSEGDFGVSLLNDSKYGHDIKDGVMRLTLLKSGIEPNLTTDQEEHFFTYSIYPHGGDWREANTVQMAYMLNNPVETKFEDAHEGKLPKCLSMVKVDKDNVIVEVVKKAEDNDDIIVRMYECYNKRTKVSVEFFKDLKGVVECNLMERDLEEIAYDKNSFNFEIKPYEIKSFRLKVQ</sequence>
<dbReference type="InterPro" id="IPR027291">
    <property type="entry name" value="Glyco_hydro_38_N_sf"/>
</dbReference>
<dbReference type="Pfam" id="PF09261">
    <property type="entry name" value="Alpha-mann_mid"/>
    <property type="match status" value="1"/>
</dbReference>
<dbReference type="Pfam" id="PF01074">
    <property type="entry name" value="Glyco_hydro_38N"/>
    <property type="match status" value="1"/>
</dbReference>
<dbReference type="Gene3D" id="3.20.110.10">
    <property type="entry name" value="Glycoside hydrolase 38, N terminal domain"/>
    <property type="match status" value="1"/>
</dbReference>
<dbReference type="GO" id="GO:0006013">
    <property type="term" value="P:mannose metabolic process"/>
    <property type="evidence" value="ECO:0007669"/>
    <property type="project" value="InterPro"/>
</dbReference>
<dbReference type="SUPFAM" id="SSF88713">
    <property type="entry name" value="Glycoside hydrolase/deacetylase"/>
    <property type="match status" value="1"/>
</dbReference>
<keyword evidence="4" id="KW-0326">Glycosidase</keyword>
<dbReference type="PANTHER" id="PTHR46017:SF1">
    <property type="entry name" value="ALPHA-MANNOSIDASE 2C1"/>
    <property type="match status" value="1"/>
</dbReference>
<dbReference type="InterPro" id="IPR037094">
    <property type="entry name" value="Glyco_hydro_38_cen_sf"/>
</dbReference>
<protein>
    <submittedName>
        <fullName evidence="6">Alpha-mannosidase</fullName>
    </submittedName>
</protein>
<dbReference type="GO" id="GO:0046872">
    <property type="term" value="F:metal ion binding"/>
    <property type="evidence" value="ECO:0007669"/>
    <property type="project" value="UniProtKB-KW"/>
</dbReference>
<evidence type="ECO:0000256" key="3">
    <source>
        <dbReference type="ARBA" id="ARBA00022801"/>
    </source>
</evidence>
<proteinExistence type="inferred from homology"/>
<dbReference type="SUPFAM" id="SSF88688">
    <property type="entry name" value="Families 57/38 glycoside transferase middle domain"/>
    <property type="match status" value="1"/>
</dbReference>
<organism evidence="6 7">
    <name type="scientific">Clostridium amylolyticum</name>
    <dbReference type="NCBI Taxonomy" id="1121298"/>
    <lineage>
        <taxon>Bacteria</taxon>
        <taxon>Bacillati</taxon>
        <taxon>Bacillota</taxon>
        <taxon>Clostridia</taxon>
        <taxon>Eubacteriales</taxon>
        <taxon>Clostridiaceae</taxon>
        <taxon>Clostridium</taxon>
    </lineage>
</organism>
<accession>A0A1M6P6Z8</accession>
<dbReference type="InterPro" id="IPR000602">
    <property type="entry name" value="Glyco_hydro_38_N"/>
</dbReference>
<evidence type="ECO:0000313" key="7">
    <source>
        <dbReference type="Proteomes" id="UP000184080"/>
    </source>
</evidence>
<dbReference type="EMBL" id="FQZO01000014">
    <property type="protein sequence ID" value="SHK03714.1"/>
    <property type="molecule type" value="Genomic_DNA"/>
</dbReference>
<evidence type="ECO:0000256" key="2">
    <source>
        <dbReference type="ARBA" id="ARBA00022723"/>
    </source>
</evidence>
<evidence type="ECO:0000256" key="1">
    <source>
        <dbReference type="ARBA" id="ARBA00009792"/>
    </source>
</evidence>
<dbReference type="InterPro" id="IPR011013">
    <property type="entry name" value="Gal_mutarotase_sf_dom"/>
</dbReference>
<dbReference type="Pfam" id="PF07748">
    <property type="entry name" value="Glyco_hydro_38C"/>
    <property type="match status" value="1"/>
</dbReference>
<dbReference type="InterPro" id="IPR015341">
    <property type="entry name" value="Glyco_hydro_38_cen"/>
</dbReference>
<dbReference type="FunFam" id="2.70.98.30:FF:000010">
    <property type="entry name" value="Cytosolic alpha-mannosidase"/>
    <property type="match status" value="1"/>
</dbReference>
<dbReference type="InterPro" id="IPR011682">
    <property type="entry name" value="Glyco_hydro_38_C"/>
</dbReference>
<dbReference type="STRING" id="1121298.SAMN05444401_0440"/>
<dbReference type="Gene3D" id="2.70.98.30">
    <property type="entry name" value="Golgi alpha-mannosidase II, domain 4"/>
    <property type="match status" value="1"/>
</dbReference>
<evidence type="ECO:0000313" key="6">
    <source>
        <dbReference type="EMBL" id="SHK03714.1"/>
    </source>
</evidence>
<dbReference type="AlphaFoldDB" id="A0A1M6P6Z8"/>
<dbReference type="SMART" id="SM00872">
    <property type="entry name" value="Alpha-mann_mid"/>
    <property type="match status" value="1"/>
</dbReference>
<dbReference type="InterPro" id="IPR028995">
    <property type="entry name" value="Glyco_hydro_57/38_cen_sf"/>
</dbReference>
<dbReference type="GO" id="GO:0030246">
    <property type="term" value="F:carbohydrate binding"/>
    <property type="evidence" value="ECO:0007669"/>
    <property type="project" value="InterPro"/>
</dbReference>
<reference evidence="6 7" key="1">
    <citation type="submission" date="2016-11" db="EMBL/GenBank/DDBJ databases">
        <authorList>
            <person name="Jaros S."/>
            <person name="Januszkiewicz K."/>
            <person name="Wedrychowicz H."/>
        </authorList>
    </citation>
    <scope>NUCLEOTIDE SEQUENCE [LARGE SCALE GENOMIC DNA]</scope>
    <source>
        <strain evidence="6 7">DSM 21864</strain>
    </source>
</reference>
<gene>
    <name evidence="6" type="ORF">SAMN05444401_0440</name>
</gene>
<dbReference type="Gene3D" id="1.20.1270.50">
    <property type="entry name" value="Glycoside hydrolase family 38, central domain"/>
    <property type="match status" value="1"/>
</dbReference>
<dbReference type="PANTHER" id="PTHR46017">
    <property type="entry name" value="ALPHA-MANNOSIDASE 2C1"/>
    <property type="match status" value="1"/>
</dbReference>
<dbReference type="Pfam" id="PF17677">
    <property type="entry name" value="Glyco_hydro38C2"/>
    <property type="match status" value="1"/>
</dbReference>